<dbReference type="PANTHER" id="PTHR34680:SF3">
    <property type="entry name" value="EXPRESSED PROTEIN"/>
    <property type="match status" value="1"/>
</dbReference>
<dbReference type="Proteomes" id="UP000823749">
    <property type="component" value="Chromosome 1"/>
</dbReference>
<evidence type="ECO:0000313" key="2">
    <source>
        <dbReference type="EMBL" id="KAG5565868.1"/>
    </source>
</evidence>
<sequence>MRIRKHAKLAGLSLTATSPSGFSADLTPHGSSYRFHCPHHICQLNQSPWDVLSFPPDSPSSPFQVDGEESNYTANGSSANSLGAVESVASMRISMDMEDKNVNHNKNGIGLGFGNGGTISCCKTVGKGLKCKMEAWKGHSLCQHHLPHQLRVYDSLSAHPSTAAKKLEKPVTAPIRRRGRPRKVQVPPPPPPTVVNPYEFYYYSGFGPRWGRKRGVSHIAKSERVEEEEEEKEINVRERVPHSSILLSSSEMDSDEFDYVEDKKKEDEENNANAKKKKKKKKMRRGRKPIKARSLKSLM</sequence>
<name>A0AAV6LL48_9ERIC</name>
<reference evidence="2" key="1">
    <citation type="submission" date="2020-08" db="EMBL/GenBank/DDBJ databases">
        <title>Plant Genome Project.</title>
        <authorList>
            <person name="Zhang R.-G."/>
        </authorList>
    </citation>
    <scope>NUCLEOTIDE SEQUENCE</scope>
    <source>
        <strain evidence="2">WSP0</strain>
        <tissue evidence="2">Leaf</tissue>
    </source>
</reference>
<accession>A0AAV6LL48</accession>
<comment type="caution">
    <text evidence="2">The sequence shown here is derived from an EMBL/GenBank/DDBJ whole genome shotgun (WGS) entry which is preliminary data.</text>
</comment>
<proteinExistence type="predicted"/>
<dbReference type="PANTHER" id="PTHR34680">
    <property type="entry name" value="EXPRESSED PROTEIN"/>
    <property type="match status" value="1"/>
</dbReference>
<dbReference type="AlphaFoldDB" id="A0AAV6LL48"/>
<evidence type="ECO:0000313" key="3">
    <source>
        <dbReference type="Proteomes" id="UP000823749"/>
    </source>
</evidence>
<organism evidence="2 3">
    <name type="scientific">Rhododendron griersonianum</name>
    <dbReference type="NCBI Taxonomy" id="479676"/>
    <lineage>
        <taxon>Eukaryota</taxon>
        <taxon>Viridiplantae</taxon>
        <taxon>Streptophyta</taxon>
        <taxon>Embryophyta</taxon>
        <taxon>Tracheophyta</taxon>
        <taxon>Spermatophyta</taxon>
        <taxon>Magnoliopsida</taxon>
        <taxon>eudicotyledons</taxon>
        <taxon>Gunneridae</taxon>
        <taxon>Pentapetalae</taxon>
        <taxon>asterids</taxon>
        <taxon>Ericales</taxon>
        <taxon>Ericaceae</taxon>
        <taxon>Ericoideae</taxon>
        <taxon>Rhodoreae</taxon>
        <taxon>Rhododendron</taxon>
    </lineage>
</organism>
<evidence type="ECO:0008006" key="4">
    <source>
        <dbReference type="Google" id="ProtNLM"/>
    </source>
</evidence>
<dbReference type="EMBL" id="JACTNZ010000001">
    <property type="protein sequence ID" value="KAG5565868.1"/>
    <property type="molecule type" value="Genomic_DNA"/>
</dbReference>
<keyword evidence="3" id="KW-1185">Reference proteome</keyword>
<feature type="compositionally biased region" description="Polar residues" evidence="1">
    <location>
        <begin position="70"/>
        <end position="79"/>
    </location>
</feature>
<protein>
    <recommendedName>
        <fullName evidence="4">WRC domain-containing protein</fullName>
    </recommendedName>
</protein>
<feature type="region of interest" description="Disordered" evidence="1">
    <location>
        <begin position="222"/>
        <end position="299"/>
    </location>
</feature>
<evidence type="ECO:0000256" key="1">
    <source>
        <dbReference type="SAM" id="MobiDB-lite"/>
    </source>
</evidence>
<feature type="region of interest" description="Disordered" evidence="1">
    <location>
        <begin position="55"/>
        <end position="79"/>
    </location>
</feature>
<feature type="compositionally biased region" description="Basic residues" evidence="1">
    <location>
        <begin position="274"/>
        <end position="299"/>
    </location>
</feature>
<gene>
    <name evidence="2" type="ORF">RHGRI_001696</name>
</gene>